<keyword evidence="2" id="KW-0804">Transcription</keyword>
<dbReference type="PANTHER" id="PTHR13068:SF223">
    <property type="entry name" value="MITOCHONDRIAL TRANSCRIPTION TERMINATION FACTOR FAMILY PROTEIN"/>
    <property type="match status" value="1"/>
</dbReference>
<dbReference type="InterPro" id="IPR003690">
    <property type="entry name" value="MTERF"/>
</dbReference>
<comment type="similarity">
    <text evidence="1">Belongs to the mTERF family.</text>
</comment>
<dbReference type="Gene3D" id="1.25.70.10">
    <property type="entry name" value="Transcription termination factor 3, mitochondrial"/>
    <property type="match status" value="1"/>
</dbReference>
<dbReference type="InterPro" id="IPR038538">
    <property type="entry name" value="MTERF_sf"/>
</dbReference>
<organism evidence="4 5">
    <name type="scientific">Dendrobium thyrsiflorum</name>
    <name type="common">Pinecone-like raceme dendrobium</name>
    <name type="synonym">Orchid</name>
    <dbReference type="NCBI Taxonomy" id="117978"/>
    <lineage>
        <taxon>Eukaryota</taxon>
        <taxon>Viridiplantae</taxon>
        <taxon>Streptophyta</taxon>
        <taxon>Embryophyta</taxon>
        <taxon>Tracheophyta</taxon>
        <taxon>Spermatophyta</taxon>
        <taxon>Magnoliopsida</taxon>
        <taxon>Liliopsida</taxon>
        <taxon>Asparagales</taxon>
        <taxon>Orchidaceae</taxon>
        <taxon>Epidendroideae</taxon>
        <taxon>Malaxideae</taxon>
        <taxon>Dendrobiinae</taxon>
        <taxon>Dendrobium</taxon>
    </lineage>
</organism>
<dbReference type="EMBL" id="JANQDX010000018">
    <property type="protein sequence ID" value="KAL0905863.1"/>
    <property type="molecule type" value="Genomic_DNA"/>
</dbReference>
<dbReference type="GO" id="GO:0006353">
    <property type="term" value="P:DNA-templated transcription termination"/>
    <property type="evidence" value="ECO:0007669"/>
    <property type="project" value="UniProtKB-KW"/>
</dbReference>
<evidence type="ECO:0000256" key="1">
    <source>
        <dbReference type="ARBA" id="ARBA00007692"/>
    </source>
</evidence>
<keyword evidence="5" id="KW-1185">Reference proteome</keyword>
<dbReference type="PANTHER" id="PTHR13068">
    <property type="entry name" value="CGI-12 PROTEIN-RELATED"/>
    <property type="match status" value="1"/>
</dbReference>
<name>A0ABD0U1X6_DENTH</name>
<evidence type="ECO:0000256" key="3">
    <source>
        <dbReference type="ARBA" id="ARBA00022946"/>
    </source>
</evidence>
<dbReference type="Pfam" id="PF02536">
    <property type="entry name" value="mTERF"/>
    <property type="match status" value="1"/>
</dbReference>
<gene>
    <name evidence="4" type="ORF">M5K25_024308</name>
</gene>
<sequence length="98" mass="11308">MRQIQRFGLSKDEVLSYLLARYPSVLTLSIDKVQRNMTYVLGIMKLPVWAVMEEPKLLSFNLDRCLKPQFLILRILQEVGLKPNGKELTMVSTRGVNI</sequence>
<keyword evidence="2" id="KW-0806">Transcription termination</keyword>
<evidence type="ECO:0000313" key="4">
    <source>
        <dbReference type="EMBL" id="KAL0905863.1"/>
    </source>
</evidence>
<dbReference type="AlphaFoldDB" id="A0ABD0U1X6"/>
<keyword evidence="2" id="KW-0805">Transcription regulation</keyword>
<keyword evidence="3" id="KW-0809">Transit peptide</keyword>
<comment type="caution">
    <text evidence="4">The sequence shown here is derived from an EMBL/GenBank/DDBJ whole genome shotgun (WGS) entry which is preliminary data.</text>
</comment>
<evidence type="ECO:0000256" key="2">
    <source>
        <dbReference type="ARBA" id="ARBA00022472"/>
    </source>
</evidence>
<accession>A0ABD0U1X6</accession>
<proteinExistence type="inferred from homology"/>
<reference evidence="4 5" key="1">
    <citation type="journal article" date="2024" name="Plant Biotechnol. J.">
        <title>Dendrobium thyrsiflorum genome and its molecular insights into genes involved in important horticultural traits.</title>
        <authorList>
            <person name="Chen B."/>
            <person name="Wang J.Y."/>
            <person name="Zheng P.J."/>
            <person name="Li K.L."/>
            <person name="Liang Y.M."/>
            <person name="Chen X.F."/>
            <person name="Zhang C."/>
            <person name="Zhao X."/>
            <person name="He X."/>
            <person name="Zhang G.Q."/>
            <person name="Liu Z.J."/>
            <person name="Xu Q."/>
        </authorList>
    </citation>
    <scope>NUCLEOTIDE SEQUENCE [LARGE SCALE GENOMIC DNA]</scope>
    <source>
        <strain evidence="4">GZMU011</strain>
    </source>
</reference>
<evidence type="ECO:0000313" key="5">
    <source>
        <dbReference type="Proteomes" id="UP001552299"/>
    </source>
</evidence>
<protein>
    <submittedName>
        <fullName evidence="4">Uncharacterized protein</fullName>
    </submittedName>
</protein>
<dbReference type="Proteomes" id="UP001552299">
    <property type="component" value="Unassembled WGS sequence"/>
</dbReference>